<gene>
    <name evidence="4" type="primary">LOC104247541</name>
</gene>
<dbReference type="Proteomes" id="UP000189701">
    <property type="component" value="Unplaced"/>
</dbReference>
<dbReference type="GO" id="GO:0048038">
    <property type="term" value="F:quinone binding"/>
    <property type="evidence" value="ECO:0007669"/>
    <property type="project" value="InterPro"/>
</dbReference>
<organism evidence="3 4">
    <name type="scientific">Nicotiana sylvestris</name>
    <name type="common">Wood tobacco</name>
    <name type="synonym">South American tobacco</name>
    <dbReference type="NCBI Taxonomy" id="4096"/>
    <lineage>
        <taxon>Eukaryota</taxon>
        <taxon>Viridiplantae</taxon>
        <taxon>Streptophyta</taxon>
        <taxon>Embryophyta</taxon>
        <taxon>Tracheophyta</taxon>
        <taxon>Spermatophyta</taxon>
        <taxon>Magnoliopsida</taxon>
        <taxon>eudicotyledons</taxon>
        <taxon>Gunneridae</taxon>
        <taxon>Pentapetalae</taxon>
        <taxon>asterids</taxon>
        <taxon>lamiids</taxon>
        <taxon>Solanales</taxon>
        <taxon>Solanaceae</taxon>
        <taxon>Nicotianoideae</taxon>
        <taxon>Nicotianeae</taxon>
        <taxon>Nicotiana</taxon>
    </lineage>
</organism>
<dbReference type="InterPro" id="IPR015798">
    <property type="entry name" value="Cu_amine_oxidase_C"/>
</dbReference>
<evidence type="ECO:0000313" key="4">
    <source>
        <dbReference type="RefSeq" id="XP_009801885.1"/>
    </source>
</evidence>
<dbReference type="PANTHER" id="PTHR10638:SF77">
    <property type="entry name" value="AMINE OXIDASE"/>
    <property type="match status" value="1"/>
</dbReference>
<dbReference type="STRING" id="4096.A0A1U7YSU3"/>
<reference evidence="4" key="2">
    <citation type="submission" date="2025-08" db="UniProtKB">
        <authorList>
            <consortium name="RefSeq"/>
        </authorList>
    </citation>
    <scope>IDENTIFICATION</scope>
    <source>
        <tissue evidence="4">Leaf</tissue>
    </source>
</reference>
<sequence>MQAFHWVNGMHLSGFKLPNASQNTKFLVAPTDVEGIARSIENKDIVLWYTLGFHHIPCQEDYPIMPTIYDAFELRPTNFFEKNLLMEQ</sequence>
<proteinExistence type="inferred from homology"/>
<dbReference type="EC" id="1.4.3.-" evidence="1"/>
<dbReference type="PANTHER" id="PTHR10638">
    <property type="entry name" value="COPPER AMINE OXIDASE"/>
    <property type="match status" value="1"/>
</dbReference>
<evidence type="ECO:0000256" key="1">
    <source>
        <dbReference type="RuleBase" id="RU000672"/>
    </source>
</evidence>
<accession>A0A1U7YSU3</accession>
<dbReference type="RefSeq" id="XP_009801885.1">
    <property type="nucleotide sequence ID" value="XM_009803583.1"/>
</dbReference>
<dbReference type="InterPro" id="IPR036460">
    <property type="entry name" value="Cu_amine_oxidase_C_sf"/>
</dbReference>
<keyword evidence="1" id="KW-0479">Metal-binding</keyword>
<dbReference type="GO" id="GO:0008131">
    <property type="term" value="F:primary methylamine oxidase activity"/>
    <property type="evidence" value="ECO:0007669"/>
    <property type="project" value="InterPro"/>
</dbReference>
<evidence type="ECO:0000259" key="2">
    <source>
        <dbReference type="Pfam" id="PF01179"/>
    </source>
</evidence>
<keyword evidence="1" id="KW-0560">Oxidoreductase</keyword>
<keyword evidence="1" id="KW-0801">TPQ</keyword>
<reference evidence="3" key="1">
    <citation type="journal article" date="2013" name="Genome Biol.">
        <title>Reference genomes and transcriptomes of Nicotiana sylvestris and Nicotiana tomentosiformis.</title>
        <authorList>
            <person name="Sierro N."/>
            <person name="Battey J.N."/>
            <person name="Ouadi S."/>
            <person name="Bovet L."/>
            <person name="Goepfert S."/>
            <person name="Bakaher N."/>
            <person name="Peitsch M.C."/>
            <person name="Ivanov N.V."/>
        </authorList>
    </citation>
    <scope>NUCLEOTIDE SEQUENCE [LARGE SCALE GENOMIC DNA]</scope>
</reference>
<dbReference type="InterPro" id="IPR049947">
    <property type="entry name" value="Cu_Am_Ox_Cu-bd"/>
</dbReference>
<keyword evidence="1" id="KW-0186">Copper</keyword>
<comment type="cofactor">
    <cofactor evidence="1">
        <name>Cu cation</name>
        <dbReference type="ChEBI" id="CHEBI:23378"/>
    </cofactor>
    <text evidence="1">Contains 1 topaquinone per subunit.</text>
</comment>
<dbReference type="SUPFAM" id="SSF49998">
    <property type="entry name" value="Amine oxidase catalytic domain"/>
    <property type="match status" value="1"/>
</dbReference>
<dbReference type="InterPro" id="IPR000269">
    <property type="entry name" value="Cu_amine_oxidase"/>
</dbReference>
<name>A0A1U7YSU3_NICSY</name>
<dbReference type="GO" id="GO:0005507">
    <property type="term" value="F:copper ion binding"/>
    <property type="evidence" value="ECO:0007669"/>
    <property type="project" value="InterPro"/>
</dbReference>
<dbReference type="eggNOG" id="KOG1186">
    <property type="taxonomic scope" value="Eukaryota"/>
</dbReference>
<dbReference type="AlphaFoldDB" id="A0A1U7YSU3"/>
<feature type="domain" description="Copper amine oxidase catalytic" evidence="2">
    <location>
        <begin position="37"/>
        <end position="84"/>
    </location>
</feature>
<dbReference type="PROSITE" id="PS01165">
    <property type="entry name" value="COPPER_AMINE_OXID_2"/>
    <property type="match status" value="1"/>
</dbReference>
<dbReference type="GO" id="GO:0009308">
    <property type="term" value="P:amine metabolic process"/>
    <property type="evidence" value="ECO:0007669"/>
    <property type="project" value="UniProtKB-UniRule"/>
</dbReference>
<keyword evidence="3" id="KW-1185">Reference proteome</keyword>
<evidence type="ECO:0000313" key="3">
    <source>
        <dbReference type="Proteomes" id="UP000189701"/>
    </source>
</evidence>
<comment type="similarity">
    <text evidence="1">Belongs to the copper/topaquinone oxidase family.</text>
</comment>
<comment type="PTM">
    <text evidence="1">Topaquinone (TPQ) is generated by copper-dependent autoxidation of a specific tyrosyl residue.</text>
</comment>
<protein>
    <recommendedName>
        <fullName evidence="1">Amine oxidase</fullName>
        <ecNumber evidence="1">1.4.3.-</ecNumber>
    </recommendedName>
</protein>
<dbReference type="Gene3D" id="2.70.98.20">
    <property type="entry name" value="Copper amine oxidase, catalytic domain"/>
    <property type="match status" value="1"/>
</dbReference>
<dbReference type="Pfam" id="PF01179">
    <property type="entry name" value="Cu_amine_oxid"/>
    <property type="match status" value="1"/>
</dbReference>